<evidence type="ECO:0000313" key="2">
    <source>
        <dbReference type="EMBL" id="MBB6333591.1"/>
    </source>
</evidence>
<evidence type="ECO:0000256" key="1">
    <source>
        <dbReference type="SAM" id="MobiDB-lite"/>
    </source>
</evidence>
<protein>
    <submittedName>
        <fullName evidence="2">DNA-damage-inducible protein J</fullName>
    </submittedName>
</protein>
<gene>
    <name evidence="2" type="ORF">HD592_000156</name>
</gene>
<name>A0A923IXR1_9ACTO</name>
<comment type="caution">
    <text evidence="2">The sequence shown here is derived from an EMBL/GenBank/DDBJ whole genome shotgun (WGS) entry which is preliminary data.</text>
</comment>
<feature type="region of interest" description="Disordered" evidence="1">
    <location>
        <begin position="1"/>
        <end position="23"/>
    </location>
</feature>
<dbReference type="AlphaFoldDB" id="A0A923IXR1"/>
<sequence length="56" mass="6127">MAFNRQIARESRIPLTQSDGEPNAESLAALEEAREVGTRGTSRFADADEMFEALGI</sequence>
<dbReference type="EMBL" id="JACHMK010000001">
    <property type="protein sequence ID" value="MBB6333591.1"/>
    <property type="molecule type" value="Genomic_DNA"/>
</dbReference>
<organism evidence="2 3">
    <name type="scientific">Schaalia hyovaginalis</name>
    <dbReference type="NCBI Taxonomy" id="29316"/>
    <lineage>
        <taxon>Bacteria</taxon>
        <taxon>Bacillati</taxon>
        <taxon>Actinomycetota</taxon>
        <taxon>Actinomycetes</taxon>
        <taxon>Actinomycetales</taxon>
        <taxon>Actinomycetaceae</taxon>
        <taxon>Schaalia</taxon>
    </lineage>
</organism>
<dbReference type="Proteomes" id="UP000617426">
    <property type="component" value="Unassembled WGS sequence"/>
</dbReference>
<accession>A0A923IXR1</accession>
<proteinExistence type="predicted"/>
<dbReference type="RefSeq" id="WP_184451290.1">
    <property type="nucleotide sequence ID" value="NZ_JACHMK010000001.1"/>
</dbReference>
<evidence type="ECO:0000313" key="3">
    <source>
        <dbReference type="Proteomes" id="UP000617426"/>
    </source>
</evidence>
<keyword evidence="3" id="KW-1185">Reference proteome</keyword>
<reference evidence="2" key="1">
    <citation type="submission" date="2020-08" db="EMBL/GenBank/DDBJ databases">
        <title>Sequencing the genomes of 1000 actinobacteria strains.</title>
        <authorList>
            <person name="Klenk H.-P."/>
        </authorList>
    </citation>
    <scope>NUCLEOTIDE SEQUENCE</scope>
    <source>
        <strain evidence="2">DSM 10695</strain>
    </source>
</reference>